<keyword evidence="3" id="KW-0418">Kinase</keyword>
<gene>
    <name evidence="3" type="ORF">MAC_06921</name>
</gene>
<dbReference type="Pfam" id="PF00069">
    <property type="entry name" value="Pkinase"/>
    <property type="match status" value="1"/>
</dbReference>
<protein>
    <submittedName>
        <fullName evidence="3">Calcium/calmodulin-dependent protein kinase</fullName>
    </submittedName>
</protein>
<dbReference type="AlphaFoldDB" id="E9EAM3"/>
<dbReference type="GO" id="GO:0005524">
    <property type="term" value="F:ATP binding"/>
    <property type="evidence" value="ECO:0007669"/>
    <property type="project" value="InterPro"/>
</dbReference>
<evidence type="ECO:0000313" key="4">
    <source>
        <dbReference type="Proteomes" id="UP000002499"/>
    </source>
</evidence>
<dbReference type="InParanoid" id="E9EAM3"/>
<accession>E9EAM3</accession>
<dbReference type="Proteomes" id="UP000002499">
    <property type="component" value="Unassembled WGS sequence"/>
</dbReference>
<dbReference type="Gene3D" id="1.10.510.10">
    <property type="entry name" value="Transferase(Phosphotransferase) domain 1"/>
    <property type="match status" value="1"/>
</dbReference>
<feature type="domain" description="Protein kinase" evidence="2">
    <location>
        <begin position="1"/>
        <end position="315"/>
    </location>
</feature>
<keyword evidence="4" id="KW-1185">Reference proteome</keyword>
<name>E9EAM3_METAQ</name>
<dbReference type="SUPFAM" id="SSF56112">
    <property type="entry name" value="Protein kinase-like (PK-like)"/>
    <property type="match status" value="1"/>
</dbReference>
<dbReference type="InterPro" id="IPR011009">
    <property type="entry name" value="Kinase-like_dom_sf"/>
</dbReference>
<dbReference type="HOGENOM" id="CLU_723780_0_0_1"/>
<evidence type="ECO:0000256" key="1">
    <source>
        <dbReference type="SAM" id="MobiDB-lite"/>
    </source>
</evidence>
<dbReference type="PROSITE" id="PS50011">
    <property type="entry name" value="PROTEIN_KINASE_DOM"/>
    <property type="match status" value="1"/>
</dbReference>
<dbReference type="OrthoDB" id="4961348at2759"/>
<sequence length="382" mass="43353">MANTDLIARVYPSSHDHLARHAAKAIIDSSYYVSPLYEEPEEKIQYGRDDHERTEPPDEPGDRKPSEFDGKPFIEIQFSEARDPRVEFNLDVAAPFLEPKLPITAKGLNVSNGEEHALKQPSQKAVIDSDKWLEEADTLNPYPQLCLEYIPGGSLDKCEKITVTESVSVLRQILSALVDFGMHGRGELLRTICGTEPYAPPEIWEPYVKKVQPTRYSPAVDIRSLGIVVYELLLGFPRYQQYWDQPPRAVVAIASLKRRLTWCEWIIQCLYEEYRKKPNALKQLLISSMLHLSLNARDSARECYRKAMALPQMILENNTVPHGGILWREDTIVCSSTNTGDNSTIQNEALIGEHSTSQNNYLGLSLRLCMTSTNYVAQFLLQ</sequence>
<dbReference type="SMART" id="SM00220">
    <property type="entry name" value="S_TKc"/>
    <property type="match status" value="1"/>
</dbReference>
<dbReference type="InterPro" id="IPR000719">
    <property type="entry name" value="Prot_kinase_dom"/>
</dbReference>
<proteinExistence type="predicted"/>
<dbReference type="GO" id="GO:0004672">
    <property type="term" value="F:protein kinase activity"/>
    <property type="evidence" value="ECO:0007669"/>
    <property type="project" value="InterPro"/>
</dbReference>
<evidence type="ECO:0000259" key="2">
    <source>
        <dbReference type="PROSITE" id="PS50011"/>
    </source>
</evidence>
<organism evidence="4">
    <name type="scientific">Metarhizium acridum (strain CQMa 102)</name>
    <dbReference type="NCBI Taxonomy" id="655827"/>
    <lineage>
        <taxon>Eukaryota</taxon>
        <taxon>Fungi</taxon>
        <taxon>Dikarya</taxon>
        <taxon>Ascomycota</taxon>
        <taxon>Pezizomycotina</taxon>
        <taxon>Sordariomycetes</taxon>
        <taxon>Hypocreomycetidae</taxon>
        <taxon>Hypocreales</taxon>
        <taxon>Clavicipitaceae</taxon>
        <taxon>Metarhizium</taxon>
    </lineage>
</organism>
<feature type="compositionally biased region" description="Basic and acidic residues" evidence="1">
    <location>
        <begin position="42"/>
        <end position="69"/>
    </location>
</feature>
<evidence type="ECO:0000313" key="3">
    <source>
        <dbReference type="EMBL" id="EFY87023.1"/>
    </source>
</evidence>
<keyword evidence="3" id="KW-0808">Transferase</keyword>
<reference evidence="3 4" key="1">
    <citation type="journal article" date="2011" name="PLoS Genet.">
        <title>Genome sequencing and comparative transcriptomics of the model entomopathogenic fungi Metarhizium anisopliae and M. acridum.</title>
        <authorList>
            <person name="Gao Q."/>
            <person name="Jin K."/>
            <person name="Ying S.H."/>
            <person name="Zhang Y."/>
            <person name="Xiao G."/>
            <person name="Shang Y."/>
            <person name="Duan Z."/>
            <person name="Hu X."/>
            <person name="Xie X.Q."/>
            <person name="Zhou G."/>
            <person name="Peng G."/>
            <person name="Luo Z."/>
            <person name="Huang W."/>
            <person name="Wang B."/>
            <person name="Fang W."/>
            <person name="Wang S."/>
            <person name="Zhong Y."/>
            <person name="Ma L.J."/>
            <person name="St Leger R.J."/>
            <person name="Zhao G.P."/>
            <person name="Pei Y."/>
            <person name="Feng M.G."/>
            <person name="Xia Y."/>
            <person name="Wang C."/>
        </authorList>
    </citation>
    <scope>NUCLEOTIDE SEQUENCE [LARGE SCALE GENOMIC DNA]</scope>
    <source>
        <strain evidence="3 4">CQMa 102</strain>
    </source>
</reference>
<dbReference type="STRING" id="655827.E9EAM3"/>
<dbReference type="EMBL" id="GL698534">
    <property type="protein sequence ID" value="EFY87023.1"/>
    <property type="molecule type" value="Genomic_DNA"/>
</dbReference>
<feature type="region of interest" description="Disordered" evidence="1">
    <location>
        <begin position="40"/>
        <end position="69"/>
    </location>
</feature>